<organism evidence="3 4">
    <name type="scientific">Hymenobacter cellulosivorans</name>
    <dbReference type="NCBI Taxonomy" id="2932249"/>
    <lineage>
        <taxon>Bacteria</taxon>
        <taxon>Pseudomonadati</taxon>
        <taxon>Bacteroidota</taxon>
        <taxon>Cytophagia</taxon>
        <taxon>Cytophagales</taxon>
        <taxon>Hymenobacteraceae</taxon>
        <taxon>Hymenobacter</taxon>
    </lineage>
</organism>
<feature type="domain" description="NodB homology" evidence="2">
    <location>
        <begin position="428"/>
        <end position="612"/>
    </location>
</feature>
<dbReference type="PANTHER" id="PTHR34216">
    <property type="match status" value="1"/>
</dbReference>
<dbReference type="SUPFAM" id="SSF53756">
    <property type="entry name" value="UDP-Glycosyltransferase/glycogen phosphorylase"/>
    <property type="match status" value="1"/>
</dbReference>
<name>A0ABY4FGI0_9BACT</name>
<evidence type="ECO:0000256" key="1">
    <source>
        <dbReference type="ARBA" id="ARBA00022729"/>
    </source>
</evidence>
<evidence type="ECO:0000313" key="4">
    <source>
        <dbReference type="Proteomes" id="UP000831785"/>
    </source>
</evidence>
<dbReference type="PROSITE" id="PS51677">
    <property type="entry name" value="NODB"/>
    <property type="match status" value="1"/>
</dbReference>
<dbReference type="PANTHER" id="PTHR34216:SF7">
    <property type="entry name" value="POLY-BETA-1,6-N-ACETYL-D-GLUCOSAMINE N-DEACETYLASE"/>
    <property type="match status" value="1"/>
</dbReference>
<dbReference type="CDD" id="cd10918">
    <property type="entry name" value="CE4_NodB_like_5s_6s"/>
    <property type="match status" value="1"/>
</dbReference>
<dbReference type="InterPro" id="IPR028098">
    <property type="entry name" value="Glyco_trans_4-like_N"/>
</dbReference>
<dbReference type="Proteomes" id="UP000831785">
    <property type="component" value="Chromosome"/>
</dbReference>
<dbReference type="EMBL" id="CP095049">
    <property type="protein sequence ID" value="UOQ55064.1"/>
    <property type="molecule type" value="Genomic_DNA"/>
</dbReference>
<dbReference type="Gene3D" id="3.40.50.2000">
    <property type="entry name" value="Glycogen Phosphorylase B"/>
    <property type="match status" value="2"/>
</dbReference>
<dbReference type="RefSeq" id="WP_244723031.1">
    <property type="nucleotide sequence ID" value="NZ_CP095049.1"/>
</dbReference>
<proteinExistence type="predicted"/>
<accession>A0ABY4FGI0</accession>
<gene>
    <name evidence="3" type="ORF">MUN80_09965</name>
</gene>
<dbReference type="Pfam" id="PF13439">
    <property type="entry name" value="Glyco_transf_4"/>
    <property type="match status" value="1"/>
</dbReference>
<dbReference type="SUPFAM" id="SSF88713">
    <property type="entry name" value="Glycoside hydrolase/deacetylase"/>
    <property type="match status" value="1"/>
</dbReference>
<protein>
    <submittedName>
        <fullName evidence="3">Polysaccharide deacetylase family protein</fullName>
    </submittedName>
</protein>
<dbReference type="InterPro" id="IPR051398">
    <property type="entry name" value="Polysacch_Deacetylase"/>
</dbReference>
<sequence length="612" mass="68564">MRILHVLSADFFAGSVSYAVHLAEAHRAQGHEVIMVSDMDQLPTGALCVQAPITNRRHPQRLRNILLLRRLLREHRIEVVHAHSRAASWVAYFAVKGTGVPLVSTVHGRQHLHTSTSLFDIYGDRVIAICANLKTHLVEEVKMQPEKIVLLPNGVNFADQAPELATQVRPLRLSFIGRFNGGKGERAAQLLQHVFPALLREFAVLRVAMVGAELEHLPAAGKAALAQLQAQFGERVEVVGFTKDVPGWLQQSALVVGAGRVAIEGLGAGCSVLALGEAAYAGLVTEATYEQAAASNFGDISAHLQDTTVDYGQLLQDARTFLAAPHPVGAALQARVQRDYSLPVIAGQVLDVYRAAVMKKRVPGFIPILMYHKIPTEPLQTKHRIFVTQRNFEQHLQFFRRKNFTPITFLDYLAFANGETDLQEFPARPIILTFDDGYTDNFTNLLPLMQRYNYRGVLYLLGDDAVRYNFWDVDTDPTEPRCEIMNLEQKRAFVAAGWEIGAHTLQHPNLTTLPAEQAAREITQSKQQLEQELETPVVSFAYPYGGLNEQVKQLVREAGFAFGVATDTGGMHLEDDRFQIFRINMFPEETASSLFKKTAPWYRKYYRFKRKK</sequence>
<dbReference type="InterPro" id="IPR011330">
    <property type="entry name" value="Glyco_hydro/deAcase_b/a-brl"/>
</dbReference>
<dbReference type="InterPro" id="IPR002509">
    <property type="entry name" value="NODB_dom"/>
</dbReference>
<dbReference type="Pfam" id="PF01522">
    <property type="entry name" value="Polysacc_deac_1"/>
    <property type="match status" value="1"/>
</dbReference>
<evidence type="ECO:0000259" key="2">
    <source>
        <dbReference type="PROSITE" id="PS51677"/>
    </source>
</evidence>
<reference evidence="3 4" key="1">
    <citation type="submission" date="2022-04" db="EMBL/GenBank/DDBJ databases">
        <title>Hymenobacter sp. isolated from the air.</title>
        <authorList>
            <person name="Won M."/>
            <person name="Lee C.-M."/>
            <person name="Woen H.-Y."/>
            <person name="Kwon S.-W."/>
        </authorList>
    </citation>
    <scope>NUCLEOTIDE SEQUENCE [LARGE SCALE GENOMIC DNA]</scope>
    <source>
        <strain evidence="4">5116 S-27</strain>
    </source>
</reference>
<keyword evidence="1" id="KW-0732">Signal</keyword>
<evidence type="ECO:0000313" key="3">
    <source>
        <dbReference type="EMBL" id="UOQ55064.1"/>
    </source>
</evidence>
<keyword evidence="4" id="KW-1185">Reference proteome</keyword>
<dbReference type="Gene3D" id="3.20.20.370">
    <property type="entry name" value="Glycoside hydrolase/deacetylase"/>
    <property type="match status" value="1"/>
</dbReference>